<dbReference type="SUPFAM" id="SSF48726">
    <property type="entry name" value="Immunoglobulin"/>
    <property type="match status" value="1"/>
</dbReference>
<dbReference type="InterPro" id="IPR007110">
    <property type="entry name" value="Ig-like_dom"/>
</dbReference>
<evidence type="ECO:0000313" key="3">
    <source>
        <dbReference type="EMBL" id="CAC5418443.1"/>
    </source>
</evidence>
<keyword evidence="1" id="KW-0472">Membrane</keyword>
<sequence>MSYNHYINIIYHIFKVIKAVFAYDFTCPQPEQWNLIAETQKCPRKDYICLLDEVELKDTAACKSGGPRIENNGFKAVLNNQHLNTKVCYSTRFQPLQFSSLRNSKCVFEKSLCSEEGQVIADNGTSKTDRSCRCDYCRGYALINNTIRPCMPSKEDCTCYLKTCSANEVLSPDYRCVKEKEQLGNHTCSRLLDKNSIESGTAVVNPMHDFATRYYDKVYRYRAIAVCWILIGILIVLFLLLKFESLRFWNYWDILQNRFTDCRNTCKKDYIVEPLEEIVKCLEGETVTLSCKVNKERTAGTWFKDGMKLNGESPDIKLVDDGKFHKLEIRNVKVEDRGYYTLNIKKIVCSSLLLVLGVTPEQINYLRLTYLLETVAQPVVKKIFDREFHPSKLRQTLDKNKSKTLDLLRKRKHLNKEEYDMLFPVKVVEYCLKIKLREYDFHKIKDEKKKNLAKTIENEVSTLYNNVKGNHKVSFTTFEPGSMIVVLKLTSSKFSGFKILKNTIEKAVIDEGNIGNIKTESSRFSFIKVGDSSVPVSSEDFDIRLMMVLMKNLANFDISEKLPMEADISESADLSRIKFIRNKLEQNIDKQTLDEEFEENWKQLTEAVIRRDGTYEIICQELKKFKPSPHQCQSKM</sequence>
<feature type="transmembrane region" description="Helical" evidence="1">
    <location>
        <begin position="223"/>
        <end position="241"/>
    </location>
</feature>
<dbReference type="InterPro" id="IPR041249">
    <property type="entry name" value="HEPN_DZIP3"/>
</dbReference>
<dbReference type="PROSITE" id="PS50835">
    <property type="entry name" value="IG_LIKE"/>
    <property type="match status" value="1"/>
</dbReference>
<dbReference type="AlphaFoldDB" id="A0A6J8EES1"/>
<evidence type="ECO:0000313" key="4">
    <source>
        <dbReference type="Proteomes" id="UP000507470"/>
    </source>
</evidence>
<dbReference type="InterPro" id="IPR003599">
    <property type="entry name" value="Ig_sub"/>
</dbReference>
<evidence type="ECO:0000259" key="2">
    <source>
        <dbReference type="PROSITE" id="PS50835"/>
    </source>
</evidence>
<dbReference type="OrthoDB" id="6115582at2759"/>
<dbReference type="Proteomes" id="UP000507470">
    <property type="component" value="Unassembled WGS sequence"/>
</dbReference>
<dbReference type="Pfam" id="PF07679">
    <property type="entry name" value="I-set"/>
    <property type="match status" value="1"/>
</dbReference>
<feature type="domain" description="Ig-like" evidence="2">
    <location>
        <begin position="274"/>
        <end position="341"/>
    </location>
</feature>
<reference evidence="3 4" key="1">
    <citation type="submission" date="2020-06" db="EMBL/GenBank/DDBJ databases">
        <authorList>
            <person name="Li R."/>
            <person name="Bekaert M."/>
        </authorList>
    </citation>
    <scope>NUCLEOTIDE SEQUENCE [LARGE SCALE GENOMIC DNA]</scope>
    <source>
        <strain evidence="4">wild</strain>
    </source>
</reference>
<dbReference type="Pfam" id="PF18738">
    <property type="entry name" value="HEPN_DZIP3"/>
    <property type="match status" value="1"/>
</dbReference>
<name>A0A6J8EES1_MYTCO</name>
<dbReference type="EMBL" id="CACVKT020008919">
    <property type="protein sequence ID" value="CAC5418443.1"/>
    <property type="molecule type" value="Genomic_DNA"/>
</dbReference>
<dbReference type="Gene3D" id="2.60.40.10">
    <property type="entry name" value="Immunoglobulins"/>
    <property type="match status" value="1"/>
</dbReference>
<dbReference type="InterPro" id="IPR036179">
    <property type="entry name" value="Ig-like_dom_sf"/>
</dbReference>
<gene>
    <name evidence="3" type="ORF">MCOR_50879</name>
</gene>
<dbReference type="InterPro" id="IPR013783">
    <property type="entry name" value="Ig-like_fold"/>
</dbReference>
<evidence type="ECO:0000256" key="1">
    <source>
        <dbReference type="SAM" id="Phobius"/>
    </source>
</evidence>
<organism evidence="3 4">
    <name type="scientific">Mytilus coruscus</name>
    <name type="common">Sea mussel</name>
    <dbReference type="NCBI Taxonomy" id="42192"/>
    <lineage>
        <taxon>Eukaryota</taxon>
        <taxon>Metazoa</taxon>
        <taxon>Spiralia</taxon>
        <taxon>Lophotrochozoa</taxon>
        <taxon>Mollusca</taxon>
        <taxon>Bivalvia</taxon>
        <taxon>Autobranchia</taxon>
        <taxon>Pteriomorphia</taxon>
        <taxon>Mytilida</taxon>
        <taxon>Mytiloidea</taxon>
        <taxon>Mytilidae</taxon>
        <taxon>Mytilinae</taxon>
        <taxon>Mytilus</taxon>
    </lineage>
</organism>
<dbReference type="SMART" id="SM00409">
    <property type="entry name" value="IG"/>
    <property type="match status" value="1"/>
</dbReference>
<keyword evidence="4" id="KW-1185">Reference proteome</keyword>
<proteinExistence type="predicted"/>
<keyword evidence="1" id="KW-1133">Transmembrane helix</keyword>
<dbReference type="InterPro" id="IPR013098">
    <property type="entry name" value="Ig_I-set"/>
</dbReference>
<keyword evidence="1" id="KW-0812">Transmembrane</keyword>
<protein>
    <recommendedName>
        <fullName evidence="2">Ig-like domain-containing protein</fullName>
    </recommendedName>
</protein>
<accession>A0A6J8EES1</accession>